<comment type="caution">
    <text evidence="1">The sequence shown here is derived from an EMBL/GenBank/DDBJ whole genome shotgun (WGS) entry which is preliminary data.</text>
</comment>
<name>A0A5M6CUP8_9BACT</name>
<reference evidence="1 2" key="1">
    <citation type="submission" date="2019-08" db="EMBL/GenBank/DDBJ databases">
        <authorList>
            <person name="Dhanesh K."/>
            <person name="Kumar G."/>
            <person name="Sasikala C."/>
            <person name="Venkata Ramana C."/>
        </authorList>
    </citation>
    <scope>NUCLEOTIDE SEQUENCE [LARGE SCALE GENOMIC DNA]</scope>
    <source>
        <strain evidence="1 2">JC645</strain>
    </source>
</reference>
<evidence type="ECO:0000313" key="2">
    <source>
        <dbReference type="Proteomes" id="UP000324479"/>
    </source>
</evidence>
<accession>A0A5M6CUP8</accession>
<keyword evidence="2" id="KW-1185">Reference proteome</keyword>
<dbReference type="InterPro" id="IPR023122">
    <property type="entry name" value="NE1680-like_sf"/>
</dbReference>
<organism evidence="1 2">
    <name type="scientific">Roseiconus nitratireducens</name>
    <dbReference type="NCBI Taxonomy" id="2605748"/>
    <lineage>
        <taxon>Bacteria</taxon>
        <taxon>Pseudomonadati</taxon>
        <taxon>Planctomycetota</taxon>
        <taxon>Planctomycetia</taxon>
        <taxon>Pirellulales</taxon>
        <taxon>Pirellulaceae</taxon>
        <taxon>Roseiconus</taxon>
    </lineage>
</organism>
<gene>
    <name evidence="1" type="ORF">FYK55_26230</name>
</gene>
<dbReference type="Proteomes" id="UP000324479">
    <property type="component" value="Unassembled WGS sequence"/>
</dbReference>
<protein>
    <submittedName>
        <fullName evidence="1">DUF2024 family protein</fullName>
    </submittedName>
</protein>
<dbReference type="SUPFAM" id="SSF160766">
    <property type="entry name" value="NE1680-like"/>
    <property type="match status" value="1"/>
</dbReference>
<evidence type="ECO:0000313" key="1">
    <source>
        <dbReference type="EMBL" id="KAA5538793.1"/>
    </source>
</evidence>
<dbReference type="RefSeq" id="WP_150079616.1">
    <property type="nucleotide sequence ID" value="NZ_VWOX01000025.1"/>
</dbReference>
<proteinExistence type="predicted"/>
<dbReference type="InterPro" id="IPR018592">
    <property type="entry name" value="DUF2024"/>
</dbReference>
<dbReference type="AlphaFoldDB" id="A0A5M6CUP8"/>
<dbReference type="Gene3D" id="3.10.510.10">
    <property type="entry name" value="NE1680-like"/>
    <property type="match status" value="1"/>
</dbReference>
<dbReference type="Pfam" id="PF09630">
    <property type="entry name" value="DUF2024"/>
    <property type="match status" value="1"/>
</dbReference>
<dbReference type="EMBL" id="VWOX01000025">
    <property type="protein sequence ID" value="KAA5538793.1"/>
    <property type="molecule type" value="Genomic_DNA"/>
</dbReference>
<sequence length="89" mass="9889">MKIDVYDTYATASDGRILHFEAIVRSGMCPQEVEKRIHAFVDACDPEIEMEFDRWKSSGHAAVNPAVLAIVERNGMAIVPLIRMQKAAG</sequence>